<dbReference type="KEGG" id="nbr:O3I_024930"/>
<dbReference type="InterPro" id="IPR011650">
    <property type="entry name" value="Peptidase_M20_dimer"/>
</dbReference>
<gene>
    <name evidence="4" type="ORF">O3I_024930</name>
</gene>
<dbReference type="EMBL" id="CP003876">
    <property type="protein sequence ID" value="AFU02937.1"/>
    <property type="molecule type" value="Genomic_DNA"/>
</dbReference>
<accession>K0EZK6</accession>
<dbReference type="SUPFAM" id="SSF55031">
    <property type="entry name" value="Bacterial exopeptidase dimerisation domain"/>
    <property type="match status" value="1"/>
</dbReference>
<dbReference type="GO" id="GO:0019877">
    <property type="term" value="P:diaminopimelate biosynthetic process"/>
    <property type="evidence" value="ECO:0007669"/>
    <property type="project" value="UniProtKB-ARBA"/>
</dbReference>
<feature type="binding site" evidence="2">
    <location>
        <position position="106"/>
    </location>
    <ligand>
        <name>Mn(2+)</name>
        <dbReference type="ChEBI" id="CHEBI:29035"/>
        <label>2</label>
    </ligand>
</feature>
<evidence type="ECO:0000259" key="3">
    <source>
        <dbReference type="Pfam" id="PF07687"/>
    </source>
</evidence>
<dbReference type="PIRSF" id="PIRSF005962">
    <property type="entry name" value="Pept_M20D_amidohydro"/>
    <property type="match status" value="1"/>
</dbReference>
<feature type="binding site" evidence="2">
    <location>
        <position position="167"/>
    </location>
    <ligand>
        <name>Mn(2+)</name>
        <dbReference type="ChEBI" id="CHEBI:29035"/>
        <label>2</label>
    </ligand>
</feature>
<dbReference type="Gene3D" id="3.30.70.360">
    <property type="match status" value="1"/>
</dbReference>
<dbReference type="NCBIfam" id="TIGR01891">
    <property type="entry name" value="amidohydrolases"/>
    <property type="match status" value="1"/>
</dbReference>
<reference evidence="4 5" key="1">
    <citation type="journal article" date="2012" name="J. Bacteriol.">
        <title>Complete genome sequence of Nocardia brasiliensis HUJEG-1.</title>
        <authorList>
            <person name="Vera-Cabrera L."/>
            <person name="Ortiz-Lopez R."/>
            <person name="Elizondo-Gonzalez R."/>
            <person name="Perez-Maya A.A."/>
            <person name="Ocampo-Candiani J."/>
        </authorList>
    </citation>
    <scope>NUCLEOTIDE SEQUENCE [LARGE SCALE GENOMIC DNA]</scope>
    <source>
        <strain evidence="5">ATCC 700358</strain>
    </source>
</reference>
<dbReference type="Pfam" id="PF01546">
    <property type="entry name" value="Peptidase_M20"/>
    <property type="match status" value="1"/>
</dbReference>
<dbReference type="GO" id="GO:0046872">
    <property type="term" value="F:metal ion binding"/>
    <property type="evidence" value="ECO:0007669"/>
    <property type="project" value="UniProtKB-KW"/>
</dbReference>
<dbReference type="PANTHER" id="PTHR11014">
    <property type="entry name" value="PEPTIDASE M20 FAMILY MEMBER"/>
    <property type="match status" value="1"/>
</dbReference>
<dbReference type="AlphaFoldDB" id="K0EZK6"/>
<feature type="binding site" evidence="2">
    <location>
        <position position="104"/>
    </location>
    <ligand>
        <name>Mn(2+)</name>
        <dbReference type="ChEBI" id="CHEBI:29035"/>
        <label>2</label>
    </ligand>
</feature>
<dbReference type="Pfam" id="PF07687">
    <property type="entry name" value="M20_dimer"/>
    <property type="match status" value="1"/>
</dbReference>
<dbReference type="SUPFAM" id="SSF53187">
    <property type="entry name" value="Zn-dependent exopeptidases"/>
    <property type="match status" value="1"/>
</dbReference>
<dbReference type="RefSeq" id="WP_014985792.1">
    <property type="nucleotide sequence ID" value="NC_018681.1"/>
</dbReference>
<keyword evidence="1 4" id="KW-0378">Hydrolase</keyword>
<evidence type="ECO:0000313" key="5">
    <source>
        <dbReference type="Proteomes" id="UP000006304"/>
    </source>
</evidence>
<comment type="cofactor">
    <cofactor evidence="2">
        <name>Mn(2+)</name>
        <dbReference type="ChEBI" id="CHEBI:29035"/>
    </cofactor>
    <text evidence="2">The Mn(2+) ion enhances activity.</text>
</comment>
<evidence type="ECO:0000256" key="1">
    <source>
        <dbReference type="ARBA" id="ARBA00022801"/>
    </source>
</evidence>
<dbReference type="InterPro" id="IPR017439">
    <property type="entry name" value="Amidohydrolase"/>
</dbReference>
<protein>
    <submittedName>
        <fullName evidence="4">Putative amidohydrolase</fullName>
    </submittedName>
</protein>
<sequence>MMHVDSDVLADLYKRLHKSPELSLMEFATSALLAEKLRELGIPVTTGVGGTGVVGVLSNGDGPVVMLRADIDALPVEEMTELPYASTERAIDHEGREVPVMHACGHDMHATCLIGAATVLAGTTAEWSGTVVFVFQPAEELLCGAQNMVDDGLFERCPKPDIVLGQHVAPMPAGMTGFSSGPTTAAVSRVRITLHGRGSHGSRPEASIDPVVMAASVVTRLQTIVSREVPPGEVAVVTVGRLDAGTAGNVIPDTAELDVSVRTYDGQIRTRIHASIERIVRAEALASGSVREPEFDWQVEVPAVFNDPEFTAATRAAFADHFGDEAVISMPTVTGSEDFGVFGAVIGAPSVFWFWGGFTLENRKLEDLPANHSSQFAPDIEPTLTTGVQAMVIAARRWLGRSERRLP</sequence>
<dbReference type="Proteomes" id="UP000006304">
    <property type="component" value="Chromosome"/>
</dbReference>
<dbReference type="HOGENOM" id="CLU_023257_6_0_11"/>
<name>K0EZK6_NOCB7</name>
<feature type="binding site" evidence="2">
    <location>
        <position position="140"/>
    </location>
    <ligand>
        <name>Mn(2+)</name>
        <dbReference type="ChEBI" id="CHEBI:29035"/>
        <label>2</label>
    </ligand>
</feature>
<keyword evidence="2" id="KW-0464">Manganese</keyword>
<dbReference type="eggNOG" id="COG1473">
    <property type="taxonomic scope" value="Bacteria"/>
</dbReference>
<feature type="binding site" evidence="2">
    <location>
        <position position="372"/>
    </location>
    <ligand>
        <name>Mn(2+)</name>
        <dbReference type="ChEBI" id="CHEBI:29035"/>
        <label>2</label>
    </ligand>
</feature>
<evidence type="ECO:0000256" key="2">
    <source>
        <dbReference type="PIRSR" id="PIRSR005962-1"/>
    </source>
</evidence>
<organism evidence="4 5">
    <name type="scientific">Nocardia brasiliensis (strain ATCC 700358 / HUJEG-1)</name>
    <dbReference type="NCBI Taxonomy" id="1133849"/>
    <lineage>
        <taxon>Bacteria</taxon>
        <taxon>Bacillati</taxon>
        <taxon>Actinomycetota</taxon>
        <taxon>Actinomycetes</taxon>
        <taxon>Mycobacteriales</taxon>
        <taxon>Nocardiaceae</taxon>
        <taxon>Nocardia</taxon>
    </lineage>
</organism>
<dbReference type="FunFam" id="3.30.70.360:FF:000001">
    <property type="entry name" value="N-acetyldiaminopimelate deacetylase"/>
    <property type="match status" value="1"/>
</dbReference>
<proteinExistence type="predicted"/>
<feature type="domain" description="Peptidase M20 dimerisation" evidence="3">
    <location>
        <begin position="189"/>
        <end position="284"/>
    </location>
</feature>
<dbReference type="InterPro" id="IPR002933">
    <property type="entry name" value="Peptidase_M20"/>
</dbReference>
<dbReference type="InterPro" id="IPR036264">
    <property type="entry name" value="Bact_exopeptidase_dim_dom"/>
</dbReference>
<keyword evidence="5" id="KW-1185">Reference proteome</keyword>
<dbReference type="PANTHER" id="PTHR11014:SF63">
    <property type="entry name" value="METALLOPEPTIDASE, PUTATIVE (AFU_ORTHOLOGUE AFUA_6G09600)-RELATED"/>
    <property type="match status" value="1"/>
</dbReference>
<dbReference type="GO" id="GO:0050118">
    <property type="term" value="F:N-acetyldiaminopimelate deacetylase activity"/>
    <property type="evidence" value="ECO:0007669"/>
    <property type="project" value="UniProtKB-ARBA"/>
</dbReference>
<dbReference type="Gene3D" id="3.40.630.10">
    <property type="entry name" value="Zn peptidases"/>
    <property type="match status" value="1"/>
</dbReference>
<dbReference type="STRING" id="1133849.O3I_024930"/>
<evidence type="ECO:0000313" key="4">
    <source>
        <dbReference type="EMBL" id="AFU02937.1"/>
    </source>
</evidence>
<keyword evidence="2" id="KW-0479">Metal-binding</keyword>